<dbReference type="Pfam" id="PF00069">
    <property type="entry name" value="Pkinase"/>
    <property type="match status" value="1"/>
</dbReference>
<dbReference type="OrthoDB" id="266779at2"/>
<dbReference type="PROSITE" id="PS50011">
    <property type="entry name" value="PROTEIN_KINASE_DOM"/>
    <property type="match status" value="1"/>
</dbReference>
<dbReference type="InterPro" id="IPR011009">
    <property type="entry name" value="Kinase-like_dom_sf"/>
</dbReference>
<dbReference type="GO" id="GO:0004674">
    <property type="term" value="F:protein serine/threonine kinase activity"/>
    <property type="evidence" value="ECO:0007669"/>
    <property type="project" value="UniProtKB-EC"/>
</dbReference>
<keyword evidence="1 3" id="KW-0547">Nucleotide-binding</keyword>
<reference evidence="5 6" key="1">
    <citation type="submission" date="2019-02" db="EMBL/GenBank/DDBJ databases">
        <title>Deep-cultivation of Planctomycetes and their phenomic and genomic characterization uncovers novel biology.</title>
        <authorList>
            <person name="Wiegand S."/>
            <person name="Jogler M."/>
            <person name="Boedeker C."/>
            <person name="Pinto D."/>
            <person name="Vollmers J."/>
            <person name="Rivas-Marin E."/>
            <person name="Kohn T."/>
            <person name="Peeters S.H."/>
            <person name="Heuer A."/>
            <person name="Rast P."/>
            <person name="Oberbeckmann S."/>
            <person name="Bunk B."/>
            <person name="Jeske O."/>
            <person name="Meyerdierks A."/>
            <person name="Storesund J.E."/>
            <person name="Kallscheuer N."/>
            <person name="Luecker S."/>
            <person name="Lage O.M."/>
            <person name="Pohl T."/>
            <person name="Merkel B.J."/>
            <person name="Hornburger P."/>
            <person name="Mueller R.-W."/>
            <person name="Bruemmer F."/>
            <person name="Labrenz M."/>
            <person name="Spormann A.M."/>
            <person name="Op den Camp H."/>
            <person name="Overmann J."/>
            <person name="Amann R."/>
            <person name="Jetten M.S.M."/>
            <person name="Mascher T."/>
            <person name="Medema M.H."/>
            <person name="Devos D.P."/>
            <person name="Kaster A.-K."/>
            <person name="Ovreas L."/>
            <person name="Rohde M."/>
            <person name="Galperin M.Y."/>
            <person name="Jogler C."/>
        </authorList>
    </citation>
    <scope>NUCLEOTIDE SEQUENCE [LARGE SCALE GENOMIC DNA]</scope>
    <source>
        <strain evidence="5 6">Mal4</strain>
    </source>
</reference>
<keyword evidence="5" id="KW-0418">Kinase</keyword>
<dbReference type="GO" id="GO:0005524">
    <property type="term" value="F:ATP binding"/>
    <property type="evidence" value="ECO:0007669"/>
    <property type="project" value="UniProtKB-UniRule"/>
</dbReference>
<dbReference type="CDD" id="cd14014">
    <property type="entry name" value="STKc_PknB_like"/>
    <property type="match status" value="1"/>
</dbReference>
<dbReference type="EMBL" id="CP036275">
    <property type="protein sequence ID" value="QDU38018.1"/>
    <property type="molecule type" value="Genomic_DNA"/>
</dbReference>
<evidence type="ECO:0000313" key="5">
    <source>
        <dbReference type="EMBL" id="QDU38018.1"/>
    </source>
</evidence>
<dbReference type="SUPFAM" id="SSF56112">
    <property type="entry name" value="Protein kinase-like (PK-like)"/>
    <property type="match status" value="1"/>
</dbReference>
<keyword evidence="2 3" id="KW-0067">ATP-binding</keyword>
<dbReference type="Proteomes" id="UP000320496">
    <property type="component" value="Chromosome"/>
</dbReference>
<evidence type="ECO:0000256" key="1">
    <source>
        <dbReference type="ARBA" id="ARBA00022741"/>
    </source>
</evidence>
<dbReference type="EC" id="2.7.11.1" evidence="5"/>
<dbReference type="PANTHER" id="PTHR44167">
    <property type="entry name" value="OVARIAN-SPECIFIC SERINE/THREONINE-PROTEIN KINASE LOK-RELATED"/>
    <property type="match status" value="1"/>
</dbReference>
<feature type="binding site" evidence="3">
    <location>
        <position position="167"/>
    </location>
    <ligand>
        <name>ATP</name>
        <dbReference type="ChEBI" id="CHEBI:30616"/>
    </ligand>
</feature>
<sequence>MIQAVLQNLMNEIVATLLVTGGVSLFEQFKRILHRRAVRAPARRLHELLDAFGQLSPRQIDRLIAEAERHHGQRFPDEQRQELHDLMRNLARGAQLLTSQGKPTSAYLRSERLLEQLLLDLQPVRRRGERAGVGHSEWILDRFLGRGAYGEVWSATMEGSTWQRAFKFFTQPEAREWVQRERENLIALKEALPSEHPNIMPLHGVSIDDQEYPFFQFEYASGGSLEEWILEDPDVRTPLEKSNVLFGIVEGLAATHEKGIFHRDIKPANIVLSEGPDPIPKLTDFGLATCDLAARRGSSSEQTAALLAGTSMYLPPEAKCPFAEVDPALQDIFAVGVVWYQLCVERIEQPPYSFARRLAAHDVDSHTIDLITRCLAAPEERFPNAVELREHLFDRVPEHWPVPEGMYDVQYLVREALLPSDPV</sequence>
<name>A0A517Z695_9PLAN</name>
<dbReference type="InterPro" id="IPR008271">
    <property type="entry name" value="Ser/Thr_kinase_AS"/>
</dbReference>
<dbReference type="PROSITE" id="PS00108">
    <property type="entry name" value="PROTEIN_KINASE_ST"/>
    <property type="match status" value="1"/>
</dbReference>
<organism evidence="5 6">
    <name type="scientific">Maioricimonas rarisocia</name>
    <dbReference type="NCBI Taxonomy" id="2528026"/>
    <lineage>
        <taxon>Bacteria</taxon>
        <taxon>Pseudomonadati</taxon>
        <taxon>Planctomycetota</taxon>
        <taxon>Planctomycetia</taxon>
        <taxon>Planctomycetales</taxon>
        <taxon>Planctomycetaceae</taxon>
        <taxon>Maioricimonas</taxon>
    </lineage>
</organism>
<evidence type="ECO:0000259" key="4">
    <source>
        <dbReference type="PROSITE" id="PS50011"/>
    </source>
</evidence>
<evidence type="ECO:0000256" key="3">
    <source>
        <dbReference type="PROSITE-ProRule" id="PRU10141"/>
    </source>
</evidence>
<dbReference type="PROSITE" id="PS00107">
    <property type="entry name" value="PROTEIN_KINASE_ATP"/>
    <property type="match status" value="1"/>
</dbReference>
<evidence type="ECO:0000313" key="6">
    <source>
        <dbReference type="Proteomes" id="UP000320496"/>
    </source>
</evidence>
<feature type="domain" description="Protein kinase" evidence="4">
    <location>
        <begin position="138"/>
        <end position="394"/>
    </location>
</feature>
<dbReference type="AlphaFoldDB" id="A0A517Z695"/>
<keyword evidence="6" id="KW-1185">Reference proteome</keyword>
<keyword evidence="5" id="KW-0808">Transferase</keyword>
<dbReference type="RefSeq" id="WP_145369346.1">
    <property type="nucleotide sequence ID" value="NZ_CP036275.1"/>
</dbReference>
<proteinExistence type="predicted"/>
<accession>A0A517Z695</accession>
<dbReference type="PANTHER" id="PTHR44167:SF24">
    <property type="entry name" value="SERINE_THREONINE-PROTEIN KINASE CHK2"/>
    <property type="match status" value="1"/>
</dbReference>
<dbReference type="Gene3D" id="1.10.510.10">
    <property type="entry name" value="Transferase(Phosphotransferase) domain 1"/>
    <property type="match status" value="1"/>
</dbReference>
<dbReference type="KEGG" id="mri:Mal4_23380"/>
<dbReference type="SMART" id="SM00220">
    <property type="entry name" value="S_TKc"/>
    <property type="match status" value="1"/>
</dbReference>
<protein>
    <submittedName>
        <fullName evidence="5">Serine/threonine-protein kinase PrkC</fullName>
        <ecNumber evidence="5">2.7.11.1</ecNumber>
    </submittedName>
</protein>
<dbReference type="InterPro" id="IPR000719">
    <property type="entry name" value="Prot_kinase_dom"/>
</dbReference>
<gene>
    <name evidence="5" type="primary">prkC_11</name>
    <name evidence="5" type="ORF">Mal4_23380</name>
</gene>
<dbReference type="InterPro" id="IPR017441">
    <property type="entry name" value="Protein_kinase_ATP_BS"/>
</dbReference>
<evidence type="ECO:0000256" key="2">
    <source>
        <dbReference type="ARBA" id="ARBA00022840"/>
    </source>
</evidence>